<name>A0A4R6V1S0_9ACTN</name>
<dbReference type="UniPathway" id="UPA00060"/>
<dbReference type="AlphaFoldDB" id="A0A4R6V1S0"/>
<evidence type="ECO:0000256" key="2">
    <source>
        <dbReference type="ARBA" id="ARBA00022977"/>
    </source>
</evidence>
<evidence type="ECO:0000256" key="4">
    <source>
        <dbReference type="ARBA" id="ARBA00049872"/>
    </source>
</evidence>
<gene>
    <name evidence="7" type="ORF">EV190_106169</name>
</gene>
<dbReference type="NCBIfam" id="TIGR02352">
    <property type="entry name" value="thiamin_ThiO"/>
    <property type="match status" value="1"/>
</dbReference>
<accession>A0A4R6V1S0</accession>
<dbReference type="PANTHER" id="PTHR13847:SF289">
    <property type="entry name" value="GLYCINE OXIDASE"/>
    <property type="match status" value="1"/>
</dbReference>
<keyword evidence="8" id="KW-1185">Reference proteome</keyword>
<dbReference type="RefSeq" id="WP_133741424.1">
    <property type="nucleotide sequence ID" value="NZ_SNYN01000006.1"/>
</dbReference>
<evidence type="ECO:0000256" key="5">
    <source>
        <dbReference type="ARBA" id="ARBA00050018"/>
    </source>
</evidence>
<proteinExistence type="predicted"/>
<dbReference type="SUPFAM" id="SSF51905">
    <property type="entry name" value="FAD/NAD(P)-binding domain"/>
    <property type="match status" value="1"/>
</dbReference>
<reference evidence="7 8" key="1">
    <citation type="submission" date="2019-03" db="EMBL/GenBank/DDBJ databases">
        <title>Genomic Encyclopedia of Type Strains, Phase IV (KMG-IV): sequencing the most valuable type-strain genomes for metagenomic binning, comparative biology and taxonomic classification.</title>
        <authorList>
            <person name="Goeker M."/>
        </authorList>
    </citation>
    <scope>NUCLEOTIDE SEQUENCE [LARGE SCALE GENOMIC DNA]</scope>
    <source>
        <strain evidence="7 8">DSM 46770</strain>
    </source>
</reference>
<dbReference type="GO" id="GO:0050660">
    <property type="term" value="F:flavin adenine dinucleotide binding"/>
    <property type="evidence" value="ECO:0007669"/>
    <property type="project" value="InterPro"/>
</dbReference>
<dbReference type="GO" id="GO:0043799">
    <property type="term" value="F:glycine oxidase activity"/>
    <property type="evidence" value="ECO:0007669"/>
    <property type="project" value="UniProtKB-EC"/>
</dbReference>
<comment type="pathway">
    <text evidence="1">Cofactor biosynthesis; thiamine diphosphate biosynthesis.</text>
</comment>
<feature type="domain" description="FAD dependent oxidoreductase" evidence="6">
    <location>
        <begin position="21"/>
        <end position="372"/>
    </location>
</feature>
<dbReference type="Pfam" id="PF01266">
    <property type="entry name" value="DAO"/>
    <property type="match status" value="1"/>
</dbReference>
<dbReference type="PANTHER" id="PTHR13847">
    <property type="entry name" value="SARCOSINE DEHYDROGENASE-RELATED"/>
    <property type="match status" value="1"/>
</dbReference>
<keyword evidence="2" id="KW-0784">Thiamine biosynthesis</keyword>
<comment type="catalytic activity">
    <reaction evidence="4">
        <text>glycine + O2 + H2O = glyoxylate + H2O2 + NH4(+)</text>
        <dbReference type="Rhea" id="RHEA:11532"/>
        <dbReference type="ChEBI" id="CHEBI:15377"/>
        <dbReference type="ChEBI" id="CHEBI:15379"/>
        <dbReference type="ChEBI" id="CHEBI:16240"/>
        <dbReference type="ChEBI" id="CHEBI:28938"/>
        <dbReference type="ChEBI" id="CHEBI:36655"/>
        <dbReference type="ChEBI" id="CHEBI:57305"/>
        <dbReference type="EC" id="1.4.3.19"/>
    </reaction>
</comment>
<evidence type="ECO:0000256" key="1">
    <source>
        <dbReference type="ARBA" id="ARBA00004948"/>
    </source>
</evidence>
<dbReference type="GO" id="GO:0009229">
    <property type="term" value="P:thiamine diphosphate biosynthetic process"/>
    <property type="evidence" value="ECO:0007669"/>
    <property type="project" value="UniProtKB-UniPathway"/>
</dbReference>
<evidence type="ECO:0000259" key="6">
    <source>
        <dbReference type="Pfam" id="PF01266"/>
    </source>
</evidence>
<evidence type="ECO:0000313" key="7">
    <source>
        <dbReference type="EMBL" id="TDQ52531.1"/>
    </source>
</evidence>
<dbReference type="OrthoDB" id="3214401at2"/>
<dbReference type="EMBL" id="SNYN01000006">
    <property type="protein sequence ID" value="TDQ52531.1"/>
    <property type="molecule type" value="Genomic_DNA"/>
</dbReference>
<organism evidence="7 8">
    <name type="scientific">Actinorugispora endophytica</name>
    <dbReference type="NCBI Taxonomy" id="1605990"/>
    <lineage>
        <taxon>Bacteria</taxon>
        <taxon>Bacillati</taxon>
        <taxon>Actinomycetota</taxon>
        <taxon>Actinomycetes</taxon>
        <taxon>Streptosporangiales</taxon>
        <taxon>Nocardiopsidaceae</taxon>
        <taxon>Actinorugispora</taxon>
    </lineage>
</organism>
<dbReference type="Gene3D" id="3.30.9.10">
    <property type="entry name" value="D-Amino Acid Oxidase, subunit A, domain 2"/>
    <property type="match status" value="1"/>
</dbReference>
<sequence length="406" mass="42390">MSTRSSHQVVPPDGAPSASPDVIVAGAGLIGLVTAWRAARLGLRVTVVAPDEPGAASGVAAGMLTPATEAAFGEEPLTRFGLRSQERYPGFLSELAEDTAIDPGYRAEGTLQVAFDPDDLAVLTELMELRDRLGAKTERLTSRECRRLEPMLAPSVRGGVLAPDDHSVDPRRLAAALRAAAAERGAVFVADRVERVVTAGGAARGVRLGGGGTLSAGQVVLAAGAWTSLIAGPPAGTVPALRPVKGQLLRLRAPRGAEPVVTRTVRGLVRGAPVYLVPRADGEVVLGATQEEMGFDARLTVGGVWEILRDARELVPGITELEIAESCVGLRPGAPDNEPLLGPTRLPGLHLATGHFRHGVLFAPATGDAMAEALTTGRLPEHARRFAADRELRVPAGSEGVEEQWT</sequence>
<dbReference type="SUPFAM" id="SSF54373">
    <property type="entry name" value="FAD-linked reductases, C-terminal domain"/>
    <property type="match status" value="1"/>
</dbReference>
<comment type="caution">
    <text evidence="7">The sequence shown here is derived from an EMBL/GenBank/DDBJ whole genome shotgun (WGS) entry which is preliminary data.</text>
</comment>
<dbReference type="InterPro" id="IPR012727">
    <property type="entry name" value="Gly_oxidase_ThiO"/>
</dbReference>
<dbReference type="Proteomes" id="UP000295281">
    <property type="component" value="Unassembled WGS sequence"/>
</dbReference>
<dbReference type="GO" id="GO:0005737">
    <property type="term" value="C:cytoplasm"/>
    <property type="evidence" value="ECO:0007669"/>
    <property type="project" value="TreeGrafter"/>
</dbReference>
<protein>
    <recommendedName>
        <fullName evidence="5">glycine oxidase</fullName>
        <ecNumber evidence="5">1.4.3.19</ecNumber>
    </recommendedName>
</protein>
<keyword evidence="3" id="KW-0560">Oxidoreductase</keyword>
<evidence type="ECO:0000256" key="3">
    <source>
        <dbReference type="ARBA" id="ARBA00023002"/>
    </source>
</evidence>
<dbReference type="EC" id="1.4.3.19" evidence="5"/>
<dbReference type="Gene3D" id="3.50.50.60">
    <property type="entry name" value="FAD/NAD(P)-binding domain"/>
    <property type="match status" value="1"/>
</dbReference>
<dbReference type="InterPro" id="IPR006076">
    <property type="entry name" value="FAD-dep_OxRdtase"/>
</dbReference>
<dbReference type="GO" id="GO:0009228">
    <property type="term" value="P:thiamine biosynthetic process"/>
    <property type="evidence" value="ECO:0007669"/>
    <property type="project" value="UniProtKB-KW"/>
</dbReference>
<dbReference type="InterPro" id="IPR036188">
    <property type="entry name" value="FAD/NAD-bd_sf"/>
</dbReference>
<evidence type="ECO:0000313" key="8">
    <source>
        <dbReference type="Proteomes" id="UP000295281"/>
    </source>
</evidence>